<comment type="subcellular location">
    <subcellularLocation>
        <location evidence="1">Cell membrane</location>
    </subcellularLocation>
</comment>
<dbReference type="STRING" id="74649.A0A2P6S7K4"/>
<gene>
    <name evidence="9" type="ORF">RchiOBHm_Chr1g0316221</name>
</gene>
<dbReference type="Gramene" id="PRQ54667">
    <property type="protein sequence ID" value="PRQ54667"/>
    <property type="gene ID" value="RchiOBHm_Chr1g0316221"/>
</dbReference>
<evidence type="ECO:0000256" key="2">
    <source>
        <dbReference type="ARBA" id="ARBA00022475"/>
    </source>
</evidence>
<evidence type="ECO:0000256" key="5">
    <source>
        <dbReference type="ARBA" id="ARBA00022737"/>
    </source>
</evidence>
<dbReference type="Gene3D" id="3.80.10.10">
    <property type="entry name" value="Ribonuclease Inhibitor"/>
    <property type="match status" value="3"/>
</dbReference>
<dbReference type="SUPFAM" id="SSF52058">
    <property type="entry name" value="L domain-like"/>
    <property type="match status" value="1"/>
</dbReference>
<dbReference type="InterPro" id="IPR001611">
    <property type="entry name" value="Leu-rich_rpt"/>
</dbReference>
<keyword evidence="7" id="KW-1133">Transmembrane helix</keyword>
<feature type="chain" id="PRO_5015130967" evidence="8">
    <location>
        <begin position="27"/>
        <end position="621"/>
    </location>
</feature>
<accession>A0A2P6S7K4</accession>
<evidence type="ECO:0000256" key="6">
    <source>
        <dbReference type="ARBA" id="ARBA00023136"/>
    </source>
</evidence>
<dbReference type="AlphaFoldDB" id="A0A2P6S7K4"/>
<dbReference type="PROSITE" id="PS51450">
    <property type="entry name" value="LRR"/>
    <property type="match status" value="1"/>
</dbReference>
<feature type="signal peptide" evidence="8">
    <location>
        <begin position="1"/>
        <end position="26"/>
    </location>
</feature>
<keyword evidence="9" id="KW-0808">Transferase</keyword>
<proteinExistence type="predicted"/>
<dbReference type="GO" id="GO:0005886">
    <property type="term" value="C:plasma membrane"/>
    <property type="evidence" value="ECO:0007669"/>
    <property type="project" value="UniProtKB-SubCell"/>
</dbReference>
<dbReference type="Proteomes" id="UP000238479">
    <property type="component" value="Chromosome 1"/>
</dbReference>
<dbReference type="InterPro" id="IPR003591">
    <property type="entry name" value="Leu-rich_rpt_typical-subtyp"/>
</dbReference>
<dbReference type="GO" id="GO:0004714">
    <property type="term" value="F:transmembrane receptor protein tyrosine kinase activity"/>
    <property type="evidence" value="ECO:0007669"/>
    <property type="project" value="UniProtKB-EC"/>
</dbReference>
<keyword evidence="4 8" id="KW-0732">Signal</keyword>
<evidence type="ECO:0000256" key="4">
    <source>
        <dbReference type="ARBA" id="ARBA00022729"/>
    </source>
</evidence>
<dbReference type="FunFam" id="3.80.10.10:FF:000299">
    <property type="entry name" value="Piriformospora indica-insensitive protein 2"/>
    <property type="match status" value="1"/>
</dbReference>
<evidence type="ECO:0000256" key="1">
    <source>
        <dbReference type="ARBA" id="ARBA00004236"/>
    </source>
</evidence>
<dbReference type="SMART" id="SM00369">
    <property type="entry name" value="LRR_TYP"/>
    <property type="match status" value="4"/>
</dbReference>
<feature type="transmembrane region" description="Helical" evidence="7">
    <location>
        <begin position="601"/>
        <end position="620"/>
    </location>
</feature>
<keyword evidence="7" id="KW-0812">Transmembrane</keyword>
<dbReference type="PANTHER" id="PTHR48065">
    <property type="entry name" value="OS10G0469600 PROTEIN"/>
    <property type="match status" value="1"/>
</dbReference>
<dbReference type="FunFam" id="3.80.10.10:FF:000512">
    <property type="entry name" value="Leucine-rich repeat receptor-like serine/threonine-protein kinase BAM3"/>
    <property type="match status" value="1"/>
</dbReference>
<keyword evidence="2" id="KW-1003">Cell membrane</keyword>
<dbReference type="EC" id="2.7.10.1" evidence="9"/>
<organism evidence="9 10">
    <name type="scientific">Rosa chinensis</name>
    <name type="common">China rose</name>
    <dbReference type="NCBI Taxonomy" id="74649"/>
    <lineage>
        <taxon>Eukaryota</taxon>
        <taxon>Viridiplantae</taxon>
        <taxon>Streptophyta</taxon>
        <taxon>Embryophyta</taxon>
        <taxon>Tracheophyta</taxon>
        <taxon>Spermatophyta</taxon>
        <taxon>Magnoliopsida</taxon>
        <taxon>eudicotyledons</taxon>
        <taxon>Gunneridae</taxon>
        <taxon>Pentapetalae</taxon>
        <taxon>rosids</taxon>
        <taxon>fabids</taxon>
        <taxon>Rosales</taxon>
        <taxon>Rosaceae</taxon>
        <taxon>Rosoideae</taxon>
        <taxon>Rosoideae incertae sedis</taxon>
        <taxon>Rosa</taxon>
    </lineage>
</organism>
<dbReference type="EMBL" id="PDCK01000039">
    <property type="protein sequence ID" value="PRQ54667.1"/>
    <property type="molecule type" value="Genomic_DNA"/>
</dbReference>
<keyword evidence="5" id="KW-0677">Repeat</keyword>
<dbReference type="PRINTS" id="PR00019">
    <property type="entry name" value="LEURICHRPT"/>
</dbReference>
<evidence type="ECO:0000256" key="3">
    <source>
        <dbReference type="ARBA" id="ARBA00022614"/>
    </source>
</evidence>
<keyword evidence="3" id="KW-0433">Leucine-rich repeat</keyword>
<keyword evidence="9" id="KW-0418">Kinase</keyword>
<evidence type="ECO:0000256" key="8">
    <source>
        <dbReference type="SAM" id="SignalP"/>
    </source>
</evidence>
<keyword evidence="9" id="KW-0675">Receptor</keyword>
<dbReference type="InterPro" id="IPR032675">
    <property type="entry name" value="LRR_dom_sf"/>
</dbReference>
<name>A0A2P6S7K4_ROSCH</name>
<keyword evidence="6 7" id="KW-0472">Membrane</keyword>
<evidence type="ECO:0000313" key="9">
    <source>
        <dbReference type="EMBL" id="PRQ54667.1"/>
    </source>
</evidence>
<dbReference type="PANTHER" id="PTHR48065:SF75">
    <property type="entry name" value="LEUCINE-RICH REPEAT-CONTAINING N-TERMINAL PLANT-TYPE DOMAIN-CONTAINING PROTEIN"/>
    <property type="match status" value="1"/>
</dbReference>
<keyword evidence="10" id="KW-1185">Reference proteome</keyword>
<reference evidence="9 10" key="1">
    <citation type="journal article" date="2018" name="Nat. Genet.">
        <title>The Rosa genome provides new insights in the design of modern roses.</title>
        <authorList>
            <person name="Bendahmane M."/>
        </authorList>
    </citation>
    <scope>NUCLEOTIDE SEQUENCE [LARGE SCALE GENOMIC DNA]</scope>
    <source>
        <strain evidence="10">cv. Old Blush</strain>
    </source>
</reference>
<comment type="caution">
    <text evidence="9">The sequence shown here is derived from an EMBL/GenBank/DDBJ whole genome shotgun (WGS) entry which is preliminary data.</text>
</comment>
<evidence type="ECO:0000256" key="7">
    <source>
        <dbReference type="SAM" id="Phobius"/>
    </source>
</evidence>
<keyword evidence="9" id="KW-0829">Tyrosine-protein kinase</keyword>
<dbReference type="Pfam" id="PF13855">
    <property type="entry name" value="LRR_8"/>
    <property type="match status" value="1"/>
</dbReference>
<sequence length="621" mass="68558">MTKYGHTSSLFFYFFFICYPIPVVLSELSSHQITTMINLSKSLNTTTWLWDIDHEPNPCQWEGVECNPLNHSSVTQISLSNWSLSSSDFLPIVCQIESMQILDVSHNLLTTIPSEFITACGSIDGLKLLNFSYNNLTDSLPSFVGFAGLEFLDLSHNSLFGSISLELDGLIGLKSLNLSFNHFGGSVPTHLGKCMVLEELVLSNNGFHGVMPVEIVGYQNLTLIDLSTNSLYGSIPQGMGDLSKLEVLILSSNMLNGKIPATLASMSSLLELQLGQNHLNGDIPRMPTSLQIALNLSNNLFKGRIPKHFSLLTELETLDLSNNKLSGRIPSFLADQLGALTQLSLSNNQLSGPIPYFKSWVMVDATGNEGLTNAPPRPERKARSHHFKIFGKSPVSPPSVVCFHPFVVSFLSLVSVLDLFMSLYLSIFPCSCPIVHQISKSTIKSHILLHLKHLTLSSSSEFSLFPQPHLHIQPWVSRQRLVHLTPHMKIAAVPANHRRLWTSPDQWCCDAWWSPPPRLPLLSSLFCSCSSSCACNLGVENDGGEFTWPLDVKILSGSVGCSITMAASLCVEVKSLVLGLGFFWYFGLLGFGFSFRYGLSIGFLGLGLLFSLYYFCNMCFI</sequence>
<protein>
    <submittedName>
        <fullName evidence="9">Putative receptor protein-tyrosine kinase</fullName>
        <ecNumber evidence="9">2.7.10.1</ecNumber>
    </submittedName>
</protein>
<evidence type="ECO:0000313" key="10">
    <source>
        <dbReference type="Proteomes" id="UP000238479"/>
    </source>
</evidence>
<dbReference type="Pfam" id="PF00560">
    <property type="entry name" value="LRR_1"/>
    <property type="match status" value="4"/>
</dbReference>